<protein>
    <recommendedName>
        <fullName evidence="10">White collar 2 protein</fullName>
    </recommendedName>
</protein>
<dbReference type="EMBL" id="JAEPRB010000188">
    <property type="protein sequence ID" value="KAG2219243.1"/>
    <property type="molecule type" value="Genomic_DNA"/>
</dbReference>
<dbReference type="NCBIfam" id="TIGR00229">
    <property type="entry name" value="sensory_box"/>
    <property type="match status" value="1"/>
</dbReference>
<dbReference type="AlphaFoldDB" id="A0A8H7RZ61"/>
<feature type="region of interest" description="Disordered" evidence="5">
    <location>
        <begin position="97"/>
        <end position="133"/>
    </location>
</feature>
<keyword evidence="2 4" id="KW-0863">Zinc-finger</keyword>
<dbReference type="InterPro" id="IPR035965">
    <property type="entry name" value="PAS-like_dom_sf"/>
</dbReference>
<keyword evidence="1" id="KW-0479">Metal-binding</keyword>
<dbReference type="InterPro" id="IPR052138">
    <property type="entry name" value="GATA_ZnFinger_Domain"/>
</dbReference>
<evidence type="ECO:0000313" key="9">
    <source>
        <dbReference type="Proteomes" id="UP000646827"/>
    </source>
</evidence>
<evidence type="ECO:0000256" key="1">
    <source>
        <dbReference type="ARBA" id="ARBA00022723"/>
    </source>
</evidence>
<comment type="caution">
    <text evidence="8">The sequence shown here is derived from an EMBL/GenBank/DDBJ whole genome shotgun (WGS) entry which is preliminary data.</text>
</comment>
<dbReference type="CDD" id="cd00202">
    <property type="entry name" value="ZnF_GATA"/>
    <property type="match status" value="1"/>
</dbReference>
<dbReference type="OrthoDB" id="2162994at2759"/>
<accession>A0A8H7RZ61</accession>
<dbReference type="InterPro" id="IPR013655">
    <property type="entry name" value="PAS_fold_3"/>
</dbReference>
<feature type="region of interest" description="Disordered" evidence="5">
    <location>
        <begin position="378"/>
        <end position="405"/>
    </location>
</feature>
<evidence type="ECO:0008006" key="10">
    <source>
        <dbReference type="Google" id="ProtNLM"/>
    </source>
</evidence>
<feature type="region of interest" description="Disordered" evidence="5">
    <location>
        <begin position="294"/>
        <end position="364"/>
    </location>
</feature>
<evidence type="ECO:0000313" key="8">
    <source>
        <dbReference type="EMBL" id="KAG2219243.1"/>
    </source>
</evidence>
<feature type="compositionally biased region" description="Low complexity" evidence="5">
    <location>
        <begin position="342"/>
        <end position="363"/>
    </location>
</feature>
<reference evidence="8 9" key="1">
    <citation type="submission" date="2020-12" db="EMBL/GenBank/DDBJ databases">
        <title>Metabolic potential, ecology and presence of endohyphal bacteria is reflected in genomic diversity of Mucoromycotina.</title>
        <authorList>
            <person name="Muszewska A."/>
            <person name="Okrasinska A."/>
            <person name="Steczkiewicz K."/>
            <person name="Drgas O."/>
            <person name="Orlowska M."/>
            <person name="Perlinska-Lenart U."/>
            <person name="Aleksandrzak-Piekarczyk T."/>
            <person name="Szatraj K."/>
            <person name="Zielenkiewicz U."/>
            <person name="Pilsyk S."/>
            <person name="Malc E."/>
            <person name="Mieczkowski P."/>
            <person name="Kruszewska J.S."/>
            <person name="Biernat P."/>
            <person name="Pawlowska J."/>
        </authorList>
    </citation>
    <scope>NUCLEOTIDE SEQUENCE [LARGE SCALE GENOMIC DNA]</scope>
    <source>
        <strain evidence="8 9">CBS 142.35</strain>
    </source>
</reference>
<dbReference type="SMART" id="SM00401">
    <property type="entry name" value="ZnF_GATA"/>
    <property type="match status" value="1"/>
</dbReference>
<dbReference type="InterPro" id="IPR000014">
    <property type="entry name" value="PAS"/>
</dbReference>
<dbReference type="Pfam" id="PF00320">
    <property type="entry name" value="GATA"/>
    <property type="match status" value="1"/>
</dbReference>
<evidence type="ECO:0000256" key="4">
    <source>
        <dbReference type="PROSITE-ProRule" id="PRU00094"/>
    </source>
</evidence>
<feature type="domain" description="GATA-type" evidence="7">
    <location>
        <begin position="451"/>
        <end position="478"/>
    </location>
</feature>
<feature type="compositionally biased region" description="Low complexity" evidence="5">
    <location>
        <begin position="104"/>
        <end position="115"/>
    </location>
</feature>
<feature type="domain" description="PAS" evidence="6">
    <location>
        <begin position="137"/>
        <end position="207"/>
    </location>
</feature>
<evidence type="ECO:0000256" key="3">
    <source>
        <dbReference type="ARBA" id="ARBA00022833"/>
    </source>
</evidence>
<dbReference type="SUPFAM" id="SSF55785">
    <property type="entry name" value="PYP-like sensor domain (PAS domain)"/>
    <property type="match status" value="1"/>
</dbReference>
<proteinExistence type="predicted"/>
<dbReference type="PROSITE" id="PS50112">
    <property type="entry name" value="PAS"/>
    <property type="match status" value="1"/>
</dbReference>
<organism evidence="8 9">
    <name type="scientific">Circinella minor</name>
    <dbReference type="NCBI Taxonomy" id="1195481"/>
    <lineage>
        <taxon>Eukaryota</taxon>
        <taxon>Fungi</taxon>
        <taxon>Fungi incertae sedis</taxon>
        <taxon>Mucoromycota</taxon>
        <taxon>Mucoromycotina</taxon>
        <taxon>Mucoromycetes</taxon>
        <taxon>Mucorales</taxon>
        <taxon>Lichtheimiaceae</taxon>
        <taxon>Circinella</taxon>
    </lineage>
</organism>
<keyword evidence="3" id="KW-0862">Zinc</keyword>
<dbReference type="Pfam" id="PF08447">
    <property type="entry name" value="PAS_3"/>
    <property type="match status" value="1"/>
</dbReference>
<dbReference type="PROSITE" id="PS50114">
    <property type="entry name" value="GATA_ZN_FINGER_2"/>
    <property type="match status" value="1"/>
</dbReference>
<name>A0A8H7RZ61_9FUNG</name>
<evidence type="ECO:0000259" key="7">
    <source>
        <dbReference type="PROSITE" id="PS50114"/>
    </source>
</evidence>
<feature type="compositionally biased region" description="Low complexity" evidence="5">
    <location>
        <begin position="294"/>
        <end position="312"/>
    </location>
</feature>
<evidence type="ECO:0000256" key="5">
    <source>
        <dbReference type="SAM" id="MobiDB-lite"/>
    </source>
</evidence>
<dbReference type="Gene3D" id="3.30.50.10">
    <property type="entry name" value="Erythroid Transcription Factor GATA-1, subunit A"/>
    <property type="match status" value="1"/>
</dbReference>
<dbReference type="Proteomes" id="UP000646827">
    <property type="component" value="Unassembled WGS sequence"/>
</dbReference>
<dbReference type="Gene3D" id="3.30.450.20">
    <property type="entry name" value="PAS domain"/>
    <property type="match status" value="1"/>
</dbReference>
<gene>
    <name evidence="8" type="ORF">INT45_009851</name>
</gene>
<dbReference type="PANTHER" id="PTHR47255">
    <property type="entry name" value="GATA TRANSCRIPTION FACTOR 22-RELATED"/>
    <property type="match status" value="1"/>
</dbReference>
<evidence type="ECO:0000256" key="2">
    <source>
        <dbReference type="ARBA" id="ARBA00022771"/>
    </source>
</evidence>
<dbReference type="CDD" id="cd00130">
    <property type="entry name" value="PAS"/>
    <property type="match status" value="1"/>
</dbReference>
<keyword evidence="9" id="KW-1185">Reference proteome</keyword>
<dbReference type="PROSITE" id="PS00344">
    <property type="entry name" value="GATA_ZN_FINGER_1"/>
    <property type="match status" value="1"/>
</dbReference>
<sequence length="489" mass="54428">MQPNHPQPTDPHFFILAEDTPGLYPFFNPHQLSQHQQQQHTLDFPTTTTVTTTTASVSNNNNNNNSTTVMQYATPENFVMHENDAIINENIHNQPFVASSSMRPSQPQQQQTPQQPSQPPPPQQNHHVSSGVDFRRRRNWSERILNEVTGLLHVLSPVGKILHCSPSCIELTGYTPEELVGRSLTEFLHVDDIDIFIREFNRAFHTRSQIKTIYRFRKKDQSYTLFETIGHPRTDVLGQPPRSFFAIAQPYPSAMDSLFDSFLELKMENEWLKQRLREIPVDVSIDPIFNIDVASGSNSSNNSTTTVASNNNRNINTALSGCQQPMGGYNNNNLKRGVPEENITSASNTTSNSNSNNNNNTSNGLWLQEDAMVNVYANNKNKNTPNTGNNNRSRSPVPPTTSSAGGAATAVAAVGMVSANVMDITETTAGEMIKDKSKRRKKQRGADEYVCTDCGTATSPEWRKGPHGPKTLCNACGLRFAKKSKKNRS</sequence>
<dbReference type="SMART" id="SM00091">
    <property type="entry name" value="PAS"/>
    <property type="match status" value="1"/>
</dbReference>
<dbReference type="GO" id="GO:0008270">
    <property type="term" value="F:zinc ion binding"/>
    <property type="evidence" value="ECO:0007669"/>
    <property type="project" value="UniProtKB-KW"/>
</dbReference>
<dbReference type="InterPro" id="IPR000679">
    <property type="entry name" value="Znf_GATA"/>
</dbReference>
<dbReference type="PANTHER" id="PTHR47255:SF4">
    <property type="entry name" value="GATA ZINC FINGER DOMAIN-CONTAINING PROTEIN 12"/>
    <property type="match status" value="1"/>
</dbReference>
<evidence type="ECO:0000259" key="6">
    <source>
        <dbReference type="PROSITE" id="PS50112"/>
    </source>
</evidence>
<dbReference type="GO" id="GO:0006355">
    <property type="term" value="P:regulation of DNA-templated transcription"/>
    <property type="evidence" value="ECO:0007669"/>
    <property type="project" value="InterPro"/>
</dbReference>
<dbReference type="InterPro" id="IPR013088">
    <property type="entry name" value="Znf_NHR/GATA"/>
</dbReference>
<feature type="compositionally biased region" description="Polar residues" evidence="5">
    <location>
        <begin position="313"/>
        <end position="334"/>
    </location>
</feature>
<dbReference type="GO" id="GO:0043565">
    <property type="term" value="F:sequence-specific DNA binding"/>
    <property type="evidence" value="ECO:0007669"/>
    <property type="project" value="InterPro"/>
</dbReference>
<dbReference type="SUPFAM" id="SSF57716">
    <property type="entry name" value="Glucocorticoid receptor-like (DNA-binding domain)"/>
    <property type="match status" value="1"/>
</dbReference>